<proteinExistence type="predicted"/>
<sequence>GMLDAINDSLQSLQILNSKETFLERLEP</sequence>
<reference evidence="1 2" key="1">
    <citation type="journal article" date="2011" name="PLoS Pathog.">
        <title>Dynamic evolution of pathogenicity revealed by sequencing and comparative genomics of 19 Pseudomonas syringae isolates.</title>
        <authorList>
            <person name="Baltrus D.A."/>
            <person name="Nishimura M.T."/>
            <person name="Romanchuk A."/>
            <person name="Chang J.H."/>
            <person name="Mukhtar M.S."/>
            <person name="Cherkis K."/>
            <person name="Roach J."/>
            <person name="Grant S.R."/>
            <person name="Jones C.D."/>
            <person name="Dangl J.L."/>
        </authorList>
    </citation>
    <scope>NUCLEOTIDE SEQUENCE [LARGE SCALE GENOMIC DNA]</scope>
    <source>
        <strain evidence="2">race 4</strain>
    </source>
</reference>
<dbReference type="BioCyc" id="PSYR875330:G11XH-957-MONOMER"/>
<gene>
    <name evidence="1" type="ORF">Pgy4_05242</name>
</gene>
<dbReference type="Proteomes" id="UP000005466">
    <property type="component" value="Unassembled WGS sequence"/>
</dbReference>
<name>F3C0T0_PSESG</name>
<evidence type="ECO:0000313" key="1">
    <source>
        <dbReference type="EMBL" id="EGH08091.1"/>
    </source>
</evidence>
<protein>
    <submittedName>
        <fullName evidence="1">Uncharacterized protein</fullName>
    </submittedName>
</protein>
<dbReference type="AlphaFoldDB" id="F3C0T0"/>
<feature type="non-terminal residue" evidence="1">
    <location>
        <position position="1"/>
    </location>
</feature>
<evidence type="ECO:0000313" key="2">
    <source>
        <dbReference type="Proteomes" id="UP000005466"/>
    </source>
</evidence>
<accession>F3C0T0</accession>
<dbReference type="EMBL" id="ADWY01000205">
    <property type="protein sequence ID" value="EGH08091.1"/>
    <property type="molecule type" value="Genomic_DNA"/>
</dbReference>
<comment type="caution">
    <text evidence="1">The sequence shown here is derived from an EMBL/GenBank/DDBJ whole genome shotgun (WGS) entry which is preliminary data.</text>
</comment>
<dbReference type="HOGENOM" id="CLU_3413896_0_0_6"/>
<organism evidence="1 2">
    <name type="scientific">Pseudomonas savastanoi pv. glycinea str. race 4</name>
    <dbReference type="NCBI Taxonomy" id="875330"/>
    <lineage>
        <taxon>Bacteria</taxon>
        <taxon>Pseudomonadati</taxon>
        <taxon>Pseudomonadota</taxon>
        <taxon>Gammaproteobacteria</taxon>
        <taxon>Pseudomonadales</taxon>
        <taxon>Pseudomonadaceae</taxon>
        <taxon>Pseudomonas</taxon>
    </lineage>
</organism>